<evidence type="ECO:0000313" key="7">
    <source>
        <dbReference type="EMBL" id="CAI0404006.1"/>
    </source>
</evidence>
<protein>
    <submittedName>
        <fullName evidence="7">Uncharacterized protein</fullName>
    </submittedName>
</protein>
<name>A0AAV0J649_9ROSI</name>
<evidence type="ECO:0000256" key="6">
    <source>
        <dbReference type="SAM" id="Phobius"/>
    </source>
</evidence>
<evidence type="ECO:0000313" key="8">
    <source>
        <dbReference type="Proteomes" id="UP001154282"/>
    </source>
</evidence>
<dbReference type="PANTHER" id="PTHR45719:SF14">
    <property type="entry name" value="BETA-GLUCURONOSYLTRANSFERASE GLCAT14A"/>
    <property type="match status" value="1"/>
</dbReference>
<dbReference type="GO" id="GO:0016020">
    <property type="term" value="C:membrane"/>
    <property type="evidence" value="ECO:0007669"/>
    <property type="project" value="UniProtKB-SubCell"/>
</dbReference>
<evidence type="ECO:0000256" key="2">
    <source>
        <dbReference type="ARBA" id="ARBA00022676"/>
    </source>
</evidence>
<reference evidence="7" key="1">
    <citation type="submission" date="2022-08" db="EMBL/GenBank/DDBJ databases">
        <authorList>
            <person name="Gutierrez-Valencia J."/>
        </authorList>
    </citation>
    <scope>NUCLEOTIDE SEQUENCE</scope>
</reference>
<dbReference type="InterPro" id="IPR044610">
    <property type="entry name" value="GLCAT14A/B/C"/>
</dbReference>
<keyword evidence="2" id="KW-0328">Glycosyltransferase</keyword>
<comment type="caution">
    <text evidence="7">The sequence shown here is derived from an EMBL/GenBank/DDBJ whole genome shotgun (WGS) entry which is preliminary data.</text>
</comment>
<gene>
    <name evidence="7" type="ORF">LITE_LOCUS12285</name>
</gene>
<proteinExistence type="predicted"/>
<sequence length="433" mass="49142">MPQHLVNIPLQKQKKKSKQEPAPAFAVSIMGVERRWLFILFSAAFTSLLFLVVYSGSAFSFSKPIPSVVRHGTHYPPSFAYYISGTRGDGDKMFRLLLAVYHPRNRYLLHLSADASDTERMRLVAAVNAVPAVSSFGNVDVLGKPNRLSYMGSSHIASILRAAAILLRLDSGWSWFVVLSAVDYPLVTQDDLSHVFASVSRDINFIDHTSDLGWKESQRFQPIVVDPGIYLARRTQIFYATEKRTLPDAFKIFTGKFNCSPWVILSRSFMEYCILGWDSLPRVLLMYFNNVVLSEESYFQTVVCNAPEFKNTTVNNNLRFMVWDNPPKMEPHFLNNSDYDLLSQSGAAFARQFRNDDSVLGMIDEKILRRGRNRVVPGAWCSGRPSWWSDPCSEWGDVNLVKPGPQAKKFEDTISNLRDEWSSQMNQCKDSAS</sequence>
<dbReference type="EMBL" id="CAMGYJ010000004">
    <property type="protein sequence ID" value="CAI0404006.1"/>
    <property type="molecule type" value="Genomic_DNA"/>
</dbReference>
<keyword evidence="6" id="KW-0812">Transmembrane</keyword>
<organism evidence="7 8">
    <name type="scientific">Linum tenue</name>
    <dbReference type="NCBI Taxonomy" id="586396"/>
    <lineage>
        <taxon>Eukaryota</taxon>
        <taxon>Viridiplantae</taxon>
        <taxon>Streptophyta</taxon>
        <taxon>Embryophyta</taxon>
        <taxon>Tracheophyta</taxon>
        <taxon>Spermatophyta</taxon>
        <taxon>Magnoliopsida</taxon>
        <taxon>eudicotyledons</taxon>
        <taxon>Gunneridae</taxon>
        <taxon>Pentapetalae</taxon>
        <taxon>rosids</taxon>
        <taxon>fabids</taxon>
        <taxon>Malpighiales</taxon>
        <taxon>Linaceae</taxon>
        <taxon>Linum</taxon>
    </lineage>
</organism>
<accession>A0AAV0J649</accession>
<evidence type="ECO:0000256" key="1">
    <source>
        <dbReference type="ARBA" id="ARBA00004606"/>
    </source>
</evidence>
<dbReference type="InterPro" id="IPR003406">
    <property type="entry name" value="Glyco_trans_14"/>
</dbReference>
<dbReference type="Proteomes" id="UP001154282">
    <property type="component" value="Unassembled WGS sequence"/>
</dbReference>
<keyword evidence="4 6" id="KW-0472">Membrane</keyword>
<evidence type="ECO:0000256" key="5">
    <source>
        <dbReference type="ARBA" id="ARBA00023180"/>
    </source>
</evidence>
<keyword evidence="5" id="KW-0325">Glycoprotein</keyword>
<evidence type="ECO:0000256" key="3">
    <source>
        <dbReference type="ARBA" id="ARBA00022679"/>
    </source>
</evidence>
<keyword evidence="8" id="KW-1185">Reference proteome</keyword>
<keyword evidence="3" id="KW-0808">Transferase</keyword>
<evidence type="ECO:0000256" key="4">
    <source>
        <dbReference type="ARBA" id="ARBA00023136"/>
    </source>
</evidence>
<dbReference type="PANTHER" id="PTHR45719">
    <property type="entry name" value="GLYCOSYLTRANSFERASE"/>
    <property type="match status" value="1"/>
</dbReference>
<dbReference type="AlphaFoldDB" id="A0AAV0J649"/>
<comment type="subcellular location">
    <subcellularLocation>
        <location evidence="1">Membrane</location>
        <topology evidence="1">Single-pass type II membrane protein</topology>
    </subcellularLocation>
</comment>
<keyword evidence="6" id="KW-1133">Transmembrane helix</keyword>
<dbReference type="Pfam" id="PF02485">
    <property type="entry name" value="Branch"/>
    <property type="match status" value="1"/>
</dbReference>
<dbReference type="GO" id="GO:0015020">
    <property type="term" value="F:glucuronosyltransferase activity"/>
    <property type="evidence" value="ECO:0007669"/>
    <property type="project" value="InterPro"/>
</dbReference>
<feature type="transmembrane region" description="Helical" evidence="6">
    <location>
        <begin position="36"/>
        <end position="56"/>
    </location>
</feature>